<dbReference type="Proteomes" id="UP000663860">
    <property type="component" value="Unassembled WGS sequence"/>
</dbReference>
<evidence type="ECO:0000313" key="2">
    <source>
        <dbReference type="EMBL" id="CAF0726866.1"/>
    </source>
</evidence>
<comment type="caution">
    <text evidence="2">The sequence shown here is derived from an EMBL/GenBank/DDBJ whole genome shotgun (WGS) entry which is preliminary data.</text>
</comment>
<organism evidence="2 3">
    <name type="scientific">Adineta steineri</name>
    <dbReference type="NCBI Taxonomy" id="433720"/>
    <lineage>
        <taxon>Eukaryota</taxon>
        <taxon>Metazoa</taxon>
        <taxon>Spiralia</taxon>
        <taxon>Gnathifera</taxon>
        <taxon>Rotifera</taxon>
        <taxon>Eurotatoria</taxon>
        <taxon>Bdelloidea</taxon>
        <taxon>Adinetida</taxon>
        <taxon>Adinetidae</taxon>
        <taxon>Adineta</taxon>
    </lineage>
</organism>
<feature type="domain" description="TIR" evidence="1">
    <location>
        <begin position="463"/>
        <end position="587"/>
    </location>
</feature>
<dbReference type="EMBL" id="CAJNOE010000012">
    <property type="protein sequence ID" value="CAF0726866.1"/>
    <property type="molecule type" value="Genomic_DNA"/>
</dbReference>
<reference evidence="2" key="1">
    <citation type="submission" date="2021-02" db="EMBL/GenBank/DDBJ databases">
        <authorList>
            <person name="Nowell W R."/>
        </authorList>
    </citation>
    <scope>NUCLEOTIDE SEQUENCE</scope>
</reference>
<dbReference type="AlphaFoldDB" id="A0A813MU59"/>
<dbReference type="Pfam" id="PF13676">
    <property type="entry name" value="TIR_2"/>
    <property type="match status" value="1"/>
</dbReference>
<dbReference type="PANTHER" id="PTHR46270:SF2">
    <property type="entry name" value="TIR DOMAIN-CONTAINING PROTEIN"/>
    <property type="match status" value="1"/>
</dbReference>
<dbReference type="InterPro" id="IPR035897">
    <property type="entry name" value="Toll_tir_struct_dom_sf"/>
</dbReference>
<gene>
    <name evidence="2" type="ORF">IZO911_LOCUS2504</name>
</gene>
<dbReference type="PANTHER" id="PTHR46270">
    <property type="entry name" value="ARMADILLO-TYPE FOLD-RELATED"/>
    <property type="match status" value="1"/>
</dbReference>
<evidence type="ECO:0000259" key="1">
    <source>
        <dbReference type="PROSITE" id="PS50104"/>
    </source>
</evidence>
<accession>A0A813MU59</accession>
<sequence length="876" mass="101592">MATNDFVNDLKSLSLSQSENVYIETVQRLSLRLKSATPNGLLEDKPFALSLIDNFYRIIPIFEKKLSNKNAESHATNLFLETLQNACRGVCLTDLFYSVKDPSHLKTIFQNYISLLKEDYFRDDNNQYDHLVTCLVALTGFSSLFIPITEANLPSNFLLYSLEFTKKNWKSEERVELVNYILTLIKSFSKKPLLVPTIIRHQWPHACIQWLTISGQRPSYNTDLHICYILQKLARCIFGVEVLNELNCVKSLIESKEQMKKDHNEKEYSNIDFIQSITYALLVESDEIKQNSLLADQFMCHILEQLVSVILNASQCDALIYRGFHITEGLVVLSKLFVNDEILKKCLKESNQLFDCLSQLLIRFTSEIPLNIQWVQDEILITLTNLFWSISFHQFSHEKFQSHTKLMIVLSNLSTSSSLYTSTRIDSVPLDLSSLKKAADGILWNLESLRLPSLKEKIYQDQQEPLIMISYSHIDKMFCHELVEHLSQYLSIWVDYKQIKSENVWEEIANGMEKANVIVLIISKEYYASKSCRQELSYACDTLGKRILPIYAPNQQYQPNGWLGIRIAGQKYIHFGKKSFKDAANELLSVVHVEKKLILPVKPTIQNIVKQEEKNSVKDWTKNDIQKWFDENHIHRDLFTLIGDHLLTGSALLHYAQHLKQFYRHEYAQVSSNYSKKFDGKQLQTVDFITFVDACEQYYASKSCRQELSYACDTLGKRILPIYAPNQQYHPNGWLGIRIAGQKYIHFGKKSFKDAANELLSVVHVEKKLVLPVKPTIQNIVKQEEKNSVKDWTKNDIQKWFDENHIHRDLFILIGDHLLTGTALLHYAQHLKQFYRHEYAQVSSNYSKKFDGKQLQTVDFITFVDACERLCGVQKS</sequence>
<protein>
    <recommendedName>
        <fullName evidence="1">TIR domain-containing protein</fullName>
    </recommendedName>
</protein>
<dbReference type="InterPro" id="IPR000157">
    <property type="entry name" value="TIR_dom"/>
</dbReference>
<dbReference type="GO" id="GO:0007165">
    <property type="term" value="P:signal transduction"/>
    <property type="evidence" value="ECO:0007669"/>
    <property type="project" value="InterPro"/>
</dbReference>
<dbReference type="SUPFAM" id="SSF52200">
    <property type="entry name" value="Toll/Interleukin receptor TIR domain"/>
    <property type="match status" value="1"/>
</dbReference>
<proteinExistence type="predicted"/>
<dbReference type="PROSITE" id="PS50104">
    <property type="entry name" value="TIR"/>
    <property type="match status" value="1"/>
</dbReference>
<dbReference type="Gene3D" id="3.40.50.10140">
    <property type="entry name" value="Toll/interleukin-1 receptor homology (TIR) domain"/>
    <property type="match status" value="1"/>
</dbReference>
<name>A0A813MU59_9BILA</name>
<evidence type="ECO:0000313" key="3">
    <source>
        <dbReference type="Proteomes" id="UP000663860"/>
    </source>
</evidence>